<reference evidence="6" key="1">
    <citation type="submission" date="2022-08" db="EMBL/GenBank/DDBJ databases">
        <authorList>
            <person name="Gutierrez-Valencia J."/>
        </authorList>
    </citation>
    <scope>NUCLEOTIDE SEQUENCE</scope>
</reference>
<dbReference type="Gene3D" id="1.10.510.10">
    <property type="entry name" value="Transferase(Phosphotransferase) domain 1"/>
    <property type="match status" value="1"/>
</dbReference>
<keyword evidence="1" id="KW-0808">Transferase</keyword>
<dbReference type="AlphaFoldDB" id="A0AAV0IYQ0"/>
<evidence type="ECO:0000256" key="4">
    <source>
        <dbReference type="ARBA" id="ARBA00022840"/>
    </source>
</evidence>
<dbReference type="EMBL" id="CAMGYJ010000004">
    <property type="protein sequence ID" value="CAI0402786.1"/>
    <property type="molecule type" value="Genomic_DNA"/>
</dbReference>
<name>A0AAV0IYQ0_9ROSI</name>
<dbReference type="GO" id="GO:0004672">
    <property type="term" value="F:protein kinase activity"/>
    <property type="evidence" value="ECO:0007669"/>
    <property type="project" value="InterPro"/>
</dbReference>
<dbReference type="InterPro" id="IPR011009">
    <property type="entry name" value="Kinase-like_dom_sf"/>
</dbReference>
<sequence length="97" mass="10963">MRQSELTHHSTKEIGGMPGYMAPECFLTAQAKVETDVYAFGVLFLEVVSRQRPAGAHLMGEGNFGNGILRWVWELYRTGSLEEGVDLRMKWESLTLE</sequence>
<comment type="caution">
    <text evidence="6">The sequence shown here is derived from an EMBL/GenBank/DDBJ whole genome shotgun (WGS) entry which is preliminary data.</text>
</comment>
<evidence type="ECO:0000259" key="5">
    <source>
        <dbReference type="Pfam" id="PF07714"/>
    </source>
</evidence>
<evidence type="ECO:0000256" key="1">
    <source>
        <dbReference type="ARBA" id="ARBA00022679"/>
    </source>
</evidence>
<gene>
    <name evidence="6" type="ORF">LITE_LOCUS11772</name>
</gene>
<dbReference type="InterPro" id="IPR001245">
    <property type="entry name" value="Ser-Thr/Tyr_kinase_cat_dom"/>
</dbReference>
<evidence type="ECO:0000313" key="6">
    <source>
        <dbReference type="EMBL" id="CAI0402786.1"/>
    </source>
</evidence>
<proteinExistence type="predicted"/>
<dbReference type="GO" id="GO:0005524">
    <property type="term" value="F:ATP binding"/>
    <property type="evidence" value="ECO:0007669"/>
    <property type="project" value="UniProtKB-KW"/>
</dbReference>
<keyword evidence="7" id="KW-1185">Reference proteome</keyword>
<evidence type="ECO:0000256" key="3">
    <source>
        <dbReference type="ARBA" id="ARBA00022777"/>
    </source>
</evidence>
<organism evidence="6 7">
    <name type="scientific">Linum tenue</name>
    <dbReference type="NCBI Taxonomy" id="586396"/>
    <lineage>
        <taxon>Eukaryota</taxon>
        <taxon>Viridiplantae</taxon>
        <taxon>Streptophyta</taxon>
        <taxon>Embryophyta</taxon>
        <taxon>Tracheophyta</taxon>
        <taxon>Spermatophyta</taxon>
        <taxon>Magnoliopsida</taxon>
        <taxon>eudicotyledons</taxon>
        <taxon>Gunneridae</taxon>
        <taxon>Pentapetalae</taxon>
        <taxon>rosids</taxon>
        <taxon>fabids</taxon>
        <taxon>Malpighiales</taxon>
        <taxon>Linaceae</taxon>
        <taxon>Linum</taxon>
    </lineage>
</organism>
<keyword evidence="2" id="KW-0547">Nucleotide-binding</keyword>
<dbReference type="Pfam" id="PF07714">
    <property type="entry name" value="PK_Tyr_Ser-Thr"/>
    <property type="match status" value="1"/>
</dbReference>
<keyword evidence="4" id="KW-0067">ATP-binding</keyword>
<accession>A0AAV0IYQ0</accession>
<dbReference type="Proteomes" id="UP001154282">
    <property type="component" value="Unassembled WGS sequence"/>
</dbReference>
<dbReference type="PANTHER" id="PTHR47973">
    <property type="entry name" value="CYSTEINE-RICH RECEPTOR-LIKE PROTEIN KINASE 3"/>
    <property type="match status" value="1"/>
</dbReference>
<evidence type="ECO:0000313" key="7">
    <source>
        <dbReference type="Proteomes" id="UP001154282"/>
    </source>
</evidence>
<dbReference type="InterPro" id="IPR052059">
    <property type="entry name" value="CR_Ser/Thr_kinase"/>
</dbReference>
<evidence type="ECO:0000256" key="2">
    <source>
        <dbReference type="ARBA" id="ARBA00022741"/>
    </source>
</evidence>
<feature type="domain" description="Serine-threonine/tyrosine-protein kinase catalytic" evidence="5">
    <location>
        <begin position="17"/>
        <end position="50"/>
    </location>
</feature>
<protein>
    <recommendedName>
        <fullName evidence="5">Serine-threonine/tyrosine-protein kinase catalytic domain-containing protein</fullName>
    </recommendedName>
</protein>
<dbReference type="SUPFAM" id="SSF56112">
    <property type="entry name" value="Protein kinase-like (PK-like)"/>
    <property type="match status" value="1"/>
</dbReference>
<keyword evidence="3" id="KW-0418">Kinase</keyword>